<dbReference type="Proteomes" id="UP000756132">
    <property type="component" value="Chromosome 3"/>
</dbReference>
<feature type="signal peptide" evidence="2">
    <location>
        <begin position="1"/>
        <end position="18"/>
    </location>
</feature>
<accession>A0A9Q8LCZ5</accession>
<dbReference type="GeneID" id="71988433"/>
<organism evidence="3 4">
    <name type="scientific">Passalora fulva</name>
    <name type="common">Tomato leaf mold</name>
    <name type="synonym">Cladosporium fulvum</name>
    <dbReference type="NCBI Taxonomy" id="5499"/>
    <lineage>
        <taxon>Eukaryota</taxon>
        <taxon>Fungi</taxon>
        <taxon>Dikarya</taxon>
        <taxon>Ascomycota</taxon>
        <taxon>Pezizomycotina</taxon>
        <taxon>Dothideomycetes</taxon>
        <taxon>Dothideomycetidae</taxon>
        <taxon>Mycosphaerellales</taxon>
        <taxon>Mycosphaerellaceae</taxon>
        <taxon>Fulvia</taxon>
    </lineage>
</organism>
<dbReference type="AlphaFoldDB" id="A0A9Q8LCZ5"/>
<keyword evidence="2" id="KW-0732">Signal</keyword>
<feature type="region of interest" description="Disordered" evidence="1">
    <location>
        <begin position="191"/>
        <end position="232"/>
    </location>
</feature>
<dbReference type="KEGG" id="ffu:CLAFUR5_08555"/>
<reference evidence="3" key="2">
    <citation type="journal article" date="2022" name="Microb. Genom.">
        <title>A chromosome-scale genome assembly of the tomato pathogen Cladosporium fulvum reveals a compartmentalized genome architecture and the presence of a dispensable chromosome.</title>
        <authorList>
            <person name="Zaccaron A.Z."/>
            <person name="Chen L.H."/>
            <person name="Samaras A."/>
            <person name="Stergiopoulos I."/>
        </authorList>
    </citation>
    <scope>NUCLEOTIDE SEQUENCE</scope>
    <source>
        <strain evidence="3">Race5_Kim</strain>
    </source>
</reference>
<evidence type="ECO:0000256" key="1">
    <source>
        <dbReference type="SAM" id="MobiDB-lite"/>
    </source>
</evidence>
<proteinExistence type="predicted"/>
<dbReference type="EMBL" id="CP090165">
    <property type="protein sequence ID" value="UJO14949.1"/>
    <property type="molecule type" value="Genomic_DNA"/>
</dbReference>
<protein>
    <submittedName>
        <fullName evidence="3">Uncharacterized protein</fullName>
    </submittedName>
</protein>
<sequence>MKSFTFTSFAVAATLAAAQDVTVSTTCGDYTAGSDEVLYTVPYTYEEVIPIIENFGNLTYAGVPDGSVSLNGSDNTVGTARTYELAGMKAVETLLNYSNPAAPGPYFENHNFANATVGDASVYIPTDATSLTSVCDGKASMMNFTAHFCATNATFAAATLHMIHLGWAANVGTMLGGKNFTDCAALGASNTSGPASPTGTAPSGSTPSGSSGSDAAAQTTAAGTNAGSRSQAGWRSAGMGVAFALLML</sequence>
<name>A0A9Q8LCZ5_PASFU</name>
<feature type="compositionally biased region" description="Low complexity" evidence="1">
    <location>
        <begin position="191"/>
        <end position="228"/>
    </location>
</feature>
<keyword evidence="4" id="KW-1185">Reference proteome</keyword>
<feature type="chain" id="PRO_5040172783" evidence="2">
    <location>
        <begin position="19"/>
        <end position="248"/>
    </location>
</feature>
<dbReference type="RefSeq" id="XP_047759315.1">
    <property type="nucleotide sequence ID" value="XM_047907703.1"/>
</dbReference>
<dbReference type="OrthoDB" id="5421637at2759"/>
<evidence type="ECO:0000313" key="4">
    <source>
        <dbReference type="Proteomes" id="UP000756132"/>
    </source>
</evidence>
<reference evidence="3" key="1">
    <citation type="submission" date="2021-12" db="EMBL/GenBank/DDBJ databases">
        <authorList>
            <person name="Zaccaron A."/>
            <person name="Stergiopoulos I."/>
        </authorList>
    </citation>
    <scope>NUCLEOTIDE SEQUENCE</scope>
    <source>
        <strain evidence="3">Race5_Kim</strain>
    </source>
</reference>
<gene>
    <name evidence="3" type="ORF">CLAFUR5_08555</name>
</gene>
<evidence type="ECO:0000313" key="3">
    <source>
        <dbReference type="EMBL" id="UJO14949.1"/>
    </source>
</evidence>
<evidence type="ECO:0000256" key="2">
    <source>
        <dbReference type="SAM" id="SignalP"/>
    </source>
</evidence>